<dbReference type="Pfam" id="PF23041">
    <property type="entry name" value="DUF7036"/>
    <property type="match status" value="2"/>
</dbReference>
<evidence type="ECO:0000256" key="1">
    <source>
        <dbReference type="SAM" id="Coils"/>
    </source>
</evidence>
<keyword evidence="6" id="KW-1185">Reference proteome</keyword>
<keyword evidence="3" id="KW-0472">Membrane</keyword>
<reference evidence="5 6" key="1">
    <citation type="submission" date="2023-10" db="EMBL/GenBank/DDBJ databases">
        <title>Chromosome-scale genome assembly provides insights into flower coloration mechanisms of Canna indica.</title>
        <authorList>
            <person name="Li C."/>
        </authorList>
    </citation>
    <scope>NUCLEOTIDE SEQUENCE [LARGE SCALE GENOMIC DNA]</scope>
    <source>
        <tissue evidence="5">Flower</tissue>
    </source>
</reference>
<evidence type="ECO:0000256" key="3">
    <source>
        <dbReference type="SAM" id="Phobius"/>
    </source>
</evidence>
<protein>
    <recommendedName>
        <fullName evidence="4">DUF7036 domain-containing protein</fullName>
    </recommendedName>
</protein>
<evidence type="ECO:0000313" key="6">
    <source>
        <dbReference type="Proteomes" id="UP001327560"/>
    </source>
</evidence>
<evidence type="ECO:0000313" key="5">
    <source>
        <dbReference type="EMBL" id="WOL06577.1"/>
    </source>
</evidence>
<name>A0AAQ3KDW1_9LILI</name>
<feature type="compositionally biased region" description="Pro residues" evidence="2">
    <location>
        <begin position="444"/>
        <end position="454"/>
    </location>
</feature>
<dbReference type="InterPro" id="IPR055464">
    <property type="entry name" value="DUF7036"/>
</dbReference>
<proteinExistence type="predicted"/>
<keyword evidence="3" id="KW-1133">Transmembrane helix</keyword>
<keyword evidence="3" id="KW-0812">Transmembrane</keyword>
<evidence type="ECO:0000256" key="2">
    <source>
        <dbReference type="SAM" id="MobiDB-lite"/>
    </source>
</evidence>
<evidence type="ECO:0000259" key="4">
    <source>
        <dbReference type="Pfam" id="PF23041"/>
    </source>
</evidence>
<organism evidence="5 6">
    <name type="scientific">Canna indica</name>
    <name type="common">Indian-shot</name>
    <dbReference type="NCBI Taxonomy" id="4628"/>
    <lineage>
        <taxon>Eukaryota</taxon>
        <taxon>Viridiplantae</taxon>
        <taxon>Streptophyta</taxon>
        <taxon>Embryophyta</taxon>
        <taxon>Tracheophyta</taxon>
        <taxon>Spermatophyta</taxon>
        <taxon>Magnoliopsida</taxon>
        <taxon>Liliopsida</taxon>
        <taxon>Zingiberales</taxon>
        <taxon>Cannaceae</taxon>
        <taxon>Canna</taxon>
    </lineage>
</organism>
<sequence>MGKPEEVRVDVPDLEAGTAVGGGAAAGICRVFSARCLLVFVLSASVLLSAVFWLPPFRAHRSVFVTDDPDSLHAEIQASFILETPISELASGAARLEYEIFEEIGVPNSKVSIISMHSLAPENSTHVVFGFLPDPKNASISSPALSILRSTLINLVLKQINISLTSSVFGQPSSFELLKFPGGITVIPLQSASIWEIAKILFNFKLNNTIEEVLENIDSLKDELKFGLNLKSYENVYVKLTNGNGSTVAPPVTVQASVLSDVGSGSLLPDRMKQLAQVITGPGANNLGLNNSVFGKVKQVQLSSYLEHSISSLAPGPSPSASPSDASPYPEPPTSSTPALSPTPAPSNDGHTKPPCFHRHTPTSESPMTNAPAPRIGIHLHSHTAHAPAPAPLRSSTGLSPNCDSCPSVAPSAGPSVYPLTPISFSHSPSSASPPSHEVIRPPNVSPHPSPPPTSYASGTMQDSRSGSRLSPAPPISPASLSKAATFTLWETWLTRLLGLSTFLLVCRMH</sequence>
<dbReference type="EMBL" id="CP136894">
    <property type="protein sequence ID" value="WOL06577.1"/>
    <property type="molecule type" value="Genomic_DNA"/>
</dbReference>
<feature type="compositionally biased region" description="Polar residues" evidence="2">
    <location>
        <begin position="394"/>
        <end position="405"/>
    </location>
</feature>
<feature type="region of interest" description="Disordered" evidence="2">
    <location>
        <begin position="426"/>
        <end position="477"/>
    </location>
</feature>
<feature type="compositionally biased region" description="Polar residues" evidence="2">
    <location>
        <begin position="459"/>
        <end position="469"/>
    </location>
</feature>
<feature type="domain" description="DUF7036" evidence="4">
    <location>
        <begin position="203"/>
        <end position="295"/>
    </location>
</feature>
<gene>
    <name evidence="5" type="ORF">Cni_G15311</name>
</gene>
<feature type="transmembrane region" description="Helical" evidence="3">
    <location>
        <begin position="36"/>
        <end position="54"/>
    </location>
</feature>
<feature type="compositionally biased region" description="Low complexity" evidence="2">
    <location>
        <begin position="426"/>
        <end position="436"/>
    </location>
</feature>
<feature type="domain" description="DUF7036" evidence="4">
    <location>
        <begin position="79"/>
        <end position="170"/>
    </location>
</feature>
<feature type="region of interest" description="Disordered" evidence="2">
    <location>
        <begin position="312"/>
        <end position="410"/>
    </location>
</feature>
<dbReference type="PANTHER" id="PTHR33826:SF4">
    <property type="entry name" value="F20B24.21"/>
    <property type="match status" value="1"/>
</dbReference>
<accession>A0AAQ3KDW1</accession>
<feature type="coiled-coil region" evidence="1">
    <location>
        <begin position="203"/>
        <end position="230"/>
    </location>
</feature>
<dbReference type="AlphaFoldDB" id="A0AAQ3KDW1"/>
<keyword evidence="1" id="KW-0175">Coiled coil</keyword>
<dbReference type="PANTHER" id="PTHR33826">
    <property type="entry name" value="F20B24.21"/>
    <property type="match status" value="1"/>
</dbReference>
<dbReference type="Proteomes" id="UP001327560">
    <property type="component" value="Chromosome 5"/>
</dbReference>
<feature type="compositionally biased region" description="Low complexity" evidence="2">
    <location>
        <begin position="312"/>
        <end position="328"/>
    </location>
</feature>
<feature type="compositionally biased region" description="Pro residues" evidence="2">
    <location>
        <begin position="329"/>
        <end position="345"/>
    </location>
</feature>